<dbReference type="EC" id="2.5.1.48" evidence="6"/>
<dbReference type="OrthoDB" id="9805807at2"/>
<dbReference type="KEGG" id="bbae:FRD01_21680"/>
<comment type="cofactor">
    <cofactor evidence="1 5">
        <name>pyridoxal 5'-phosphate</name>
        <dbReference type="ChEBI" id="CHEBI:597326"/>
    </cofactor>
</comment>
<organism evidence="6 7">
    <name type="scientific">Microvenator marinus</name>
    <dbReference type="NCBI Taxonomy" id="2600177"/>
    <lineage>
        <taxon>Bacteria</taxon>
        <taxon>Deltaproteobacteria</taxon>
        <taxon>Bradymonadales</taxon>
        <taxon>Microvenatoraceae</taxon>
        <taxon>Microvenator</taxon>
    </lineage>
</organism>
<dbReference type="FunFam" id="3.90.1150.10:FF:000008">
    <property type="entry name" value="Cystathionine gamma-synthase"/>
    <property type="match status" value="1"/>
</dbReference>
<dbReference type="GO" id="GO:0005737">
    <property type="term" value="C:cytoplasm"/>
    <property type="evidence" value="ECO:0007669"/>
    <property type="project" value="TreeGrafter"/>
</dbReference>
<dbReference type="Gene3D" id="3.90.1150.10">
    <property type="entry name" value="Aspartate Aminotransferase, domain 1"/>
    <property type="match status" value="1"/>
</dbReference>
<evidence type="ECO:0000256" key="1">
    <source>
        <dbReference type="ARBA" id="ARBA00001933"/>
    </source>
</evidence>
<dbReference type="PROSITE" id="PS00868">
    <property type="entry name" value="CYS_MET_METAB_PP"/>
    <property type="match status" value="1"/>
</dbReference>
<dbReference type="PANTHER" id="PTHR11808">
    <property type="entry name" value="TRANS-SULFURATION ENZYME FAMILY MEMBER"/>
    <property type="match status" value="1"/>
</dbReference>
<evidence type="ECO:0000313" key="7">
    <source>
        <dbReference type="Proteomes" id="UP000321595"/>
    </source>
</evidence>
<sequence length="389" mass="42413">MHDPKSTYENQKFGTRAIHAGQSPEPTTGAIMTPIFQTSTYVQSSPGVHTGFEYSRTQNPTRHALEDCLASLEKAKHGIAFASGCAATTTILHTLDADAHVVSGDDVYGGTYRLFTKVFQGKSVDFSFVDMTDISAFEAAIKPNTKLIWLESPTNPLLKICDIRQICEIAHAKGIKVVVDNTFMSPYFQTPLDLGADMVVHSTTKYINGHSDVVGGIVLTRDDEIANQLRFLQNSIGAVPGPFDSWLVLRGVKTLHVRMRQHALGAMAVAKYLEAHDAVERVVYPGLESHPQFKIAQEQMHGPGGMITFYLKDGLSKAQSMLENVRIFALAESLGGVESLIEHPAIMTHASVPADVRAQLGISDGLVRLSVGIEDIEDLLEDLENALRA</sequence>
<proteinExistence type="inferred from homology"/>
<dbReference type="GO" id="GO:0030170">
    <property type="term" value="F:pyridoxal phosphate binding"/>
    <property type="evidence" value="ECO:0007669"/>
    <property type="project" value="InterPro"/>
</dbReference>
<gene>
    <name evidence="6" type="ORF">FRD01_21680</name>
</gene>
<dbReference type="InterPro" id="IPR015424">
    <property type="entry name" value="PyrdxlP-dep_Trfase"/>
</dbReference>
<comment type="similarity">
    <text evidence="2 5">Belongs to the trans-sulfuration enzymes family.</text>
</comment>
<protein>
    <submittedName>
        <fullName evidence="6">Cystathionine gamma-synthase</fullName>
        <ecNumber evidence="6">2.5.1.48</ecNumber>
    </submittedName>
</protein>
<keyword evidence="6" id="KW-0808">Transferase</keyword>
<dbReference type="CDD" id="cd00614">
    <property type="entry name" value="CGS_like"/>
    <property type="match status" value="1"/>
</dbReference>
<dbReference type="GO" id="GO:0003962">
    <property type="term" value="F:cystathionine gamma-synthase activity"/>
    <property type="evidence" value="ECO:0007669"/>
    <property type="project" value="UniProtKB-EC"/>
</dbReference>
<reference evidence="6 7" key="1">
    <citation type="submission" date="2019-08" db="EMBL/GenBank/DDBJ databases">
        <authorList>
            <person name="Liang Q."/>
        </authorList>
    </citation>
    <scope>NUCLEOTIDE SEQUENCE [LARGE SCALE GENOMIC DNA]</scope>
    <source>
        <strain evidence="6 7">V1718</strain>
    </source>
</reference>
<dbReference type="Gene3D" id="3.40.640.10">
    <property type="entry name" value="Type I PLP-dependent aspartate aminotransferase-like (Major domain)"/>
    <property type="match status" value="1"/>
</dbReference>
<dbReference type="PANTHER" id="PTHR11808:SF15">
    <property type="entry name" value="CYSTATHIONINE GAMMA-LYASE"/>
    <property type="match status" value="1"/>
</dbReference>
<dbReference type="EMBL" id="CP042467">
    <property type="protein sequence ID" value="QED29794.1"/>
    <property type="molecule type" value="Genomic_DNA"/>
</dbReference>
<dbReference type="GO" id="GO:0004123">
    <property type="term" value="F:cystathionine gamma-lyase activity"/>
    <property type="evidence" value="ECO:0007669"/>
    <property type="project" value="TreeGrafter"/>
</dbReference>
<keyword evidence="7" id="KW-1185">Reference proteome</keyword>
<evidence type="ECO:0000256" key="3">
    <source>
        <dbReference type="ARBA" id="ARBA00022898"/>
    </source>
</evidence>
<evidence type="ECO:0000256" key="5">
    <source>
        <dbReference type="RuleBase" id="RU362118"/>
    </source>
</evidence>
<dbReference type="FunFam" id="3.40.640.10:FF:000009">
    <property type="entry name" value="Cystathionine gamma-synthase homolog"/>
    <property type="match status" value="1"/>
</dbReference>
<dbReference type="AlphaFoldDB" id="A0A5B8XWJ1"/>
<name>A0A5B8XWJ1_9DELT</name>
<evidence type="ECO:0000256" key="2">
    <source>
        <dbReference type="ARBA" id="ARBA00009077"/>
    </source>
</evidence>
<dbReference type="PIRSF" id="PIRSF001434">
    <property type="entry name" value="CGS"/>
    <property type="match status" value="1"/>
</dbReference>
<accession>A0A5B8XWJ1</accession>
<dbReference type="InterPro" id="IPR054542">
    <property type="entry name" value="Cys_met_metab_PP"/>
</dbReference>
<evidence type="ECO:0000256" key="4">
    <source>
        <dbReference type="PIRSR" id="PIRSR001434-2"/>
    </source>
</evidence>
<dbReference type="GO" id="GO:0019343">
    <property type="term" value="P:cysteine biosynthetic process via cystathionine"/>
    <property type="evidence" value="ECO:0007669"/>
    <property type="project" value="TreeGrafter"/>
</dbReference>
<keyword evidence="3 4" id="KW-0663">Pyridoxal phosphate</keyword>
<dbReference type="RefSeq" id="WP_146963027.1">
    <property type="nucleotide sequence ID" value="NZ_CP042467.1"/>
</dbReference>
<dbReference type="InterPro" id="IPR015421">
    <property type="entry name" value="PyrdxlP-dep_Trfase_major"/>
</dbReference>
<dbReference type="SUPFAM" id="SSF53383">
    <property type="entry name" value="PLP-dependent transferases"/>
    <property type="match status" value="1"/>
</dbReference>
<feature type="modified residue" description="N6-(pyridoxal phosphate)lysine" evidence="4">
    <location>
        <position position="205"/>
    </location>
</feature>
<dbReference type="InterPro" id="IPR000277">
    <property type="entry name" value="Cys/Met-Metab_PyrdxlP-dep_enz"/>
</dbReference>
<dbReference type="GO" id="GO:0019346">
    <property type="term" value="P:transsulfuration"/>
    <property type="evidence" value="ECO:0007669"/>
    <property type="project" value="InterPro"/>
</dbReference>
<dbReference type="Proteomes" id="UP000321595">
    <property type="component" value="Chromosome"/>
</dbReference>
<dbReference type="InterPro" id="IPR015422">
    <property type="entry name" value="PyrdxlP-dep_Trfase_small"/>
</dbReference>
<evidence type="ECO:0000313" key="6">
    <source>
        <dbReference type="EMBL" id="QED29794.1"/>
    </source>
</evidence>
<dbReference type="Pfam" id="PF01053">
    <property type="entry name" value="Cys_Met_Meta_PP"/>
    <property type="match status" value="1"/>
</dbReference>
<dbReference type="NCBIfam" id="NF005871">
    <property type="entry name" value="PRK07811.1"/>
    <property type="match status" value="1"/>
</dbReference>